<dbReference type="Gene3D" id="2.60.120.330">
    <property type="entry name" value="B-lactam Antibiotic, Isopenicillin N Synthase, Chain"/>
    <property type="match status" value="1"/>
</dbReference>
<dbReference type="PANTHER" id="PTHR47991">
    <property type="entry name" value="OXOGLUTARATE/IRON-DEPENDENT DIOXYGENASE"/>
    <property type="match status" value="1"/>
</dbReference>
<accession>A0ABM4ACP8</accession>
<dbReference type="Pfam" id="PF14226">
    <property type="entry name" value="DIOX_N"/>
    <property type="match status" value="1"/>
</dbReference>
<dbReference type="Proteomes" id="UP001652623">
    <property type="component" value="Chromosome 6"/>
</dbReference>
<proteinExistence type="inferred from homology"/>
<dbReference type="InterPro" id="IPR050295">
    <property type="entry name" value="Plant_2OG-oxidoreductases"/>
</dbReference>
<evidence type="ECO:0000256" key="1">
    <source>
        <dbReference type="ARBA" id="ARBA00008056"/>
    </source>
</evidence>
<feature type="domain" description="Fe2OG dioxygenase" evidence="6">
    <location>
        <begin position="216"/>
        <end position="317"/>
    </location>
</feature>
<dbReference type="InterPro" id="IPR044861">
    <property type="entry name" value="IPNS-like_FE2OG_OXY"/>
</dbReference>
<evidence type="ECO:0000259" key="6">
    <source>
        <dbReference type="PROSITE" id="PS51471"/>
    </source>
</evidence>
<dbReference type="SUPFAM" id="SSF51197">
    <property type="entry name" value="Clavaminate synthase-like"/>
    <property type="match status" value="1"/>
</dbReference>
<organism evidence="7 8">
    <name type="scientific">Ziziphus jujuba</name>
    <name type="common">Chinese jujube</name>
    <name type="synonym">Ziziphus sativa</name>
    <dbReference type="NCBI Taxonomy" id="326968"/>
    <lineage>
        <taxon>Eukaryota</taxon>
        <taxon>Viridiplantae</taxon>
        <taxon>Streptophyta</taxon>
        <taxon>Embryophyta</taxon>
        <taxon>Tracheophyta</taxon>
        <taxon>Spermatophyta</taxon>
        <taxon>Magnoliopsida</taxon>
        <taxon>eudicotyledons</taxon>
        <taxon>Gunneridae</taxon>
        <taxon>Pentapetalae</taxon>
        <taxon>rosids</taxon>
        <taxon>fabids</taxon>
        <taxon>Rosales</taxon>
        <taxon>Rhamnaceae</taxon>
        <taxon>Paliureae</taxon>
        <taxon>Ziziphus</taxon>
    </lineage>
</organism>
<evidence type="ECO:0000256" key="3">
    <source>
        <dbReference type="ARBA" id="ARBA00022896"/>
    </source>
</evidence>
<evidence type="ECO:0000313" key="7">
    <source>
        <dbReference type="Proteomes" id="UP001652623"/>
    </source>
</evidence>
<protein>
    <submittedName>
        <fullName evidence="8">Protein SRG1-like</fullName>
    </submittedName>
</protein>
<name>A0ABM4ACP8_ZIZJJ</name>
<evidence type="ECO:0000256" key="4">
    <source>
        <dbReference type="ARBA" id="ARBA00023004"/>
    </source>
</evidence>
<reference evidence="8" key="1">
    <citation type="submission" date="2025-08" db="UniProtKB">
        <authorList>
            <consortium name="RefSeq"/>
        </authorList>
    </citation>
    <scope>IDENTIFICATION</scope>
    <source>
        <tissue evidence="8">Seedling</tissue>
    </source>
</reference>
<dbReference type="InterPro" id="IPR027443">
    <property type="entry name" value="IPNS-like_sf"/>
</dbReference>
<keyword evidence="7" id="KW-1185">Reference proteome</keyword>
<dbReference type="RefSeq" id="XP_060674493.1">
    <property type="nucleotide sequence ID" value="XM_060818510.1"/>
</dbReference>
<evidence type="ECO:0000256" key="5">
    <source>
        <dbReference type="RuleBase" id="RU003682"/>
    </source>
</evidence>
<keyword evidence="5" id="KW-0560">Oxidoreductase</keyword>
<evidence type="ECO:0000313" key="8">
    <source>
        <dbReference type="RefSeq" id="XP_060674493.1"/>
    </source>
</evidence>
<dbReference type="InterPro" id="IPR026992">
    <property type="entry name" value="DIOX_N"/>
</dbReference>
<dbReference type="InterPro" id="IPR005123">
    <property type="entry name" value="Oxoglu/Fe-dep_dioxygenase_dom"/>
</dbReference>
<dbReference type="Pfam" id="PF03171">
    <property type="entry name" value="2OG-FeII_Oxy"/>
    <property type="match status" value="1"/>
</dbReference>
<evidence type="ECO:0000256" key="2">
    <source>
        <dbReference type="ARBA" id="ARBA00022723"/>
    </source>
</evidence>
<dbReference type="GeneID" id="132804304"/>
<gene>
    <name evidence="8" type="primary">LOC132804304</name>
</gene>
<dbReference type="PROSITE" id="PS51471">
    <property type="entry name" value="FE2OG_OXY"/>
    <property type="match status" value="1"/>
</dbReference>
<keyword evidence="3" id="KW-0847">Vitamin C</keyword>
<keyword evidence="4 5" id="KW-0408">Iron</keyword>
<comment type="similarity">
    <text evidence="1 5">Belongs to the iron/ascorbate-dependent oxidoreductase family.</text>
</comment>
<sequence length="370" mass="41870">MSPFTEKLKEGDEEVATLVPSSAAANVQEMVRMDPSQVPERYLIIDQNQQDMPKIADLSHLSSQIPIIDLSSLTKENKEELIKLDLACKDWGFFQIINHGVAREVLQGMKDVAAKFFDLPLEEKNKIPLPSNDVQGYGREFAVPGQTLDWSDALLLFVHPANSVNFTLWPKKPSEFKETVQAYSSEVKRVAKELLGSLSLIMGMEKQSLLEIMNKDFTQLFRLSYYPPCCMPDKVVGLSPHSDIGTLTILMQEDHVNGLQIRHQGIWVPVNPIPNSLIVNIGDMIEIWSNGKYKSIEHRVVTNDSKPRISCATFISPFVDVEVQPLDHMVDLQGGFPPMYKKVRYGDYRLQSLKRKLERKTQLKTAKGES</sequence>
<keyword evidence="2 5" id="KW-0479">Metal-binding</keyword>